<evidence type="ECO:0000313" key="2">
    <source>
        <dbReference type="EMBL" id="ADY73998.1"/>
    </source>
</evidence>
<accession>F0S1J5</accession>
<gene>
    <name evidence="2" type="ordered locus">Dester_1367</name>
</gene>
<dbReference type="Proteomes" id="UP000007102">
    <property type="component" value="Chromosome"/>
</dbReference>
<reference evidence="3" key="2">
    <citation type="submission" date="2011-02" db="EMBL/GenBank/DDBJ databases">
        <title>The complete genome of Desulfurobacterium thermolithotrophum DSM 11699.</title>
        <authorList>
            <consortium name="US DOE Joint Genome Institute (JGI-PGF)"/>
            <person name="Lucas S."/>
            <person name="Copeland A."/>
            <person name="Lapidus A."/>
            <person name="Bruce D."/>
            <person name="Goodwin L."/>
            <person name="Pitluck S."/>
            <person name="Kyrpides N."/>
            <person name="Mavromatis K."/>
            <person name="Pagani I."/>
            <person name="Ivanova N."/>
            <person name="Mikhailova N."/>
            <person name="Daligault H."/>
            <person name="Detter J.C."/>
            <person name="Tapia R."/>
            <person name="Han C."/>
            <person name="Land M."/>
            <person name="Hauser L."/>
            <person name="Markowitz V."/>
            <person name="Cheng J.-F."/>
            <person name="Hugenholtz P."/>
            <person name="Woyke T."/>
            <person name="Wu D."/>
            <person name="Spring S."/>
            <person name="Brambilla E."/>
            <person name="Klenk H.-P."/>
            <person name="Eisen J.A."/>
        </authorList>
    </citation>
    <scope>NUCLEOTIDE SEQUENCE [LARGE SCALE GENOMIC DNA]</scope>
    <source>
        <strain evidence="3">DSM 11699 / BSA</strain>
    </source>
</reference>
<keyword evidence="1" id="KW-1133">Transmembrane helix</keyword>
<feature type="transmembrane region" description="Helical" evidence="1">
    <location>
        <begin position="6"/>
        <end position="27"/>
    </location>
</feature>
<evidence type="ECO:0000313" key="3">
    <source>
        <dbReference type="Proteomes" id="UP000007102"/>
    </source>
</evidence>
<dbReference type="EMBL" id="CP002543">
    <property type="protein sequence ID" value="ADY73998.1"/>
    <property type="molecule type" value="Genomic_DNA"/>
</dbReference>
<keyword evidence="1" id="KW-0812">Transmembrane</keyword>
<reference evidence="2 3" key="1">
    <citation type="journal article" date="2011" name="Stand. Genomic Sci.">
        <title>Complete genome sequence of the thermophilic sulfur-reducer Desulfurobacterium thermolithotrophum type strain (BSA(T)) from a deep-sea hydrothermal vent.</title>
        <authorList>
            <person name="Goker M."/>
            <person name="Daligault H."/>
            <person name="Mwirichia R."/>
            <person name="Lapidus A."/>
            <person name="Lucas S."/>
            <person name="Deshpande S."/>
            <person name="Pagani I."/>
            <person name="Tapia R."/>
            <person name="Cheng J.F."/>
            <person name="Goodwin L."/>
            <person name="Pitluck S."/>
            <person name="Liolios K."/>
            <person name="Ivanova N."/>
            <person name="Mavromatis K."/>
            <person name="Mikhailova N."/>
            <person name="Pati A."/>
            <person name="Chen A."/>
            <person name="Palaniappan K."/>
            <person name="Han C."/>
            <person name="Land M."/>
            <person name="Hauser L."/>
            <person name="Pan C."/>
            <person name="Brambilla E.M."/>
            <person name="Rohde M."/>
            <person name="Spring S."/>
            <person name="Sikorski J."/>
            <person name="Wirth R."/>
            <person name="Detter J.C."/>
            <person name="Woyke T."/>
            <person name="Bristow J."/>
            <person name="Eisen J.A."/>
            <person name="Markowitz V."/>
            <person name="Hugenholtz P."/>
            <person name="Kyrpides N.C."/>
            <person name="Klenk H.P."/>
        </authorList>
    </citation>
    <scope>NUCLEOTIDE SEQUENCE [LARGE SCALE GENOMIC DNA]</scope>
    <source>
        <strain evidence="3">DSM 11699 / BSA</strain>
    </source>
</reference>
<dbReference type="STRING" id="868864.Dester_1367"/>
<keyword evidence="3" id="KW-1185">Reference proteome</keyword>
<dbReference type="KEGG" id="dte:Dester_1367"/>
<dbReference type="InParanoid" id="F0S1J5"/>
<protein>
    <submittedName>
        <fullName evidence="2">Uncharacterized protein</fullName>
    </submittedName>
</protein>
<dbReference type="AlphaFoldDB" id="F0S1J5"/>
<dbReference type="HOGENOM" id="CLU_3373424_0_0_0"/>
<proteinExistence type="predicted"/>
<organism evidence="2 3">
    <name type="scientific">Desulfurobacterium thermolithotrophum (strain DSM 11699 / BSA)</name>
    <dbReference type="NCBI Taxonomy" id="868864"/>
    <lineage>
        <taxon>Bacteria</taxon>
        <taxon>Pseudomonadati</taxon>
        <taxon>Aquificota</taxon>
        <taxon>Aquificia</taxon>
        <taxon>Desulfurobacteriales</taxon>
        <taxon>Desulfurobacteriaceae</taxon>
        <taxon>Desulfurobacterium</taxon>
    </lineage>
</organism>
<evidence type="ECO:0000256" key="1">
    <source>
        <dbReference type="SAM" id="Phobius"/>
    </source>
</evidence>
<sequence>MMDKIVVYLIVILAIVITLYALATPIFEYGKKRS</sequence>
<name>F0S1J5_DESTD</name>
<keyword evidence="1" id="KW-0472">Membrane</keyword>